<comment type="caution">
    <text evidence="7">The sequence shown here is derived from an EMBL/GenBank/DDBJ whole genome shotgun (WGS) entry which is preliminary data.</text>
</comment>
<accession>A0A1Q5PYL1</accession>
<dbReference type="PRINTS" id="PR00502">
    <property type="entry name" value="NUDIXFAMILY"/>
</dbReference>
<evidence type="ECO:0000256" key="5">
    <source>
        <dbReference type="RuleBase" id="RU003476"/>
    </source>
</evidence>
<evidence type="ECO:0000313" key="7">
    <source>
        <dbReference type="EMBL" id="OKL52529.1"/>
    </source>
</evidence>
<keyword evidence="8" id="KW-1185">Reference proteome</keyword>
<evidence type="ECO:0000256" key="2">
    <source>
        <dbReference type="ARBA" id="ARBA00005582"/>
    </source>
</evidence>
<dbReference type="Proteomes" id="UP000185612">
    <property type="component" value="Unassembled WGS sequence"/>
</dbReference>
<dbReference type="OrthoDB" id="9804442at2"/>
<dbReference type="CDD" id="cd04685">
    <property type="entry name" value="NUDIX_Hydrolase"/>
    <property type="match status" value="1"/>
</dbReference>
<evidence type="ECO:0000256" key="1">
    <source>
        <dbReference type="ARBA" id="ARBA00001946"/>
    </source>
</evidence>
<dbReference type="InterPro" id="IPR015797">
    <property type="entry name" value="NUDIX_hydrolase-like_dom_sf"/>
</dbReference>
<organism evidence="7 8">
    <name type="scientific">Buchananella hordeovulneris</name>
    <dbReference type="NCBI Taxonomy" id="52770"/>
    <lineage>
        <taxon>Bacteria</taxon>
        <taxon>Bacillati</taxon>
        <taxon>Actinomycetota</taxon>
        <taxon>Actinomycetes</taxon>
        <taxon>Actinomycetales</taxon>
        <taxon>Actinomycetaceae</taxon>
        <taxon>Buchananella</taxon>
    </lineage>
</organism>
<evidence type="ECO:0000256" key="3">
    <source>
        <dbReference type="ARBA" id="ARBA00022801"/>
    </source>
</evidence>
<reference evidence="8" key="1">
    <citation type="submission" date="2016-12" db="EMBL/GenBank/DDBJ databases">
        <authorList>
            <person name="Meng X."/>
        </authorList>
    </citation>
    <scope>NUCLEOTIDE SEQUENCE [LARGE SCALE GENOMIC DNA]</scope>
    <source>
        <strain evidence="8">DSM 20732</strain>
    </source>
</reference>
<dbReference type="STRING" id="52770.BSZ40_03050"/>
<dbReference type="PROSITE" id="PS00893">
    <property type="entry name" value="NUDIX_BOX"/>
    <property type="match status" value="1"/>
</dbReference>
<dbReference type="InterPro" id="IPR020476">
    <property type="entry name" value="Nudix_hydrolase"/>
</dbReference>
<dbReference type="Pfam" id="PF00293">
    <property type="entry name" value="NUDIX"/>
    <property type="match status" value="1"/>
</dbReference>
<dbReference type="SUPFAM" id="SSF55811">
    <property type="entry name" value="Nudix"/>
    <property type="match status" value="1"/>
</dbReference>
<dbReference type="InterPro" id="IPR020084">
    <property type="entry name" value="NUDIX_hydrolase_CS"/>
</dbReference>
<dbReference type="PANTHER" id="PTHR43046:SF12">
    <property type="entry name" value="GDP-MANNOSE MANNOSYL HYDROLASE"/>
    <property type="match status" value="1"/>
</dbReference>
<comment type="similarity">
    <text evidence="2 5">Belongs to the Nudix hydrolase family.</text>
</comment>
<dbReference type="InParanoid" id="A0A1Q5PYL1"/>
<feature type="domain" description="Nudix hydrolase" evidence="6">
    <location>
        <begin position="13"/>
        <end position="155"/>
    </location>
</feature>
<proteinExistence type="inferred from homology"/>
<dbReference type="EMBL" id="MQVS01000002">
    <property type="protein sequence ID" value="OKL52529.1"/>
    <property type="molecule type" value="Genomic_DNA"/>
</dbReference>
<keyword evidence="3 5" id="KW-0378">Hydrolase</keyword>
<evidence type="ECO:0000259" key="6">
    <source>
        <dbReference type="PROSITE" id="PS51462"/>
    </source>
</evidence>
<dbReference type="PANTHER" id="PTHR43046">
    <property type="entry name" value="GDP-MANNOSE MANNOSYL HYDROLASE"/>
    <property type="match status" value="1"/>
</dbReference>
<keyword evidence="4" id="KW-0460">Magnesium</keyword>
<dbReference type="AlphaFoldDB" id="A0A1Q5PYL1"/>
<gene>
    <name evidence="7" type="ORF">BSZ40_03050</name>
</gene>
<dbReference type="PROSITE" id="PS51462">
    <property type="entry name" value="NUDIX"/>
    <property type="match status" value="1"/>
</dbReference>
<sequence length="173" mass="19254">MSAEWVPDADGVPSRRAARVVVFDEDGRVLLARGHDAVRPERTWWFTIGGGIEVGESPRAAAARELREEVGIVVPPVHLVGPVLTRSSEFVFATITVRQDEVFYLYHLSSSAPRQAANWTELERQVVDEVAWLSVAQLRASSHTCYPRQLPDLLEVWQAGWDGSCPHVVELGQ</sequence>
<dbReference type="Gene3D" id="3.90.79.10">
    <property type="entry name" value="Nucleoside Triphosphate Pyrophosphohydrolase"/>
    <property type="match status" value="1"/>
</dbReference>
<evidence type="ECO:0000313" key="8">
    <source>
        <dbReference type="Proteomes" id="UP000185612"/>
    </source>
</evidence>
<comment type="cofactor">
    <cofactor evidence="1">
        <name>Mg(2+)</name>
        <dbReference type="ChEBI" id="CHEBI:18420"/>
    </cofactor>
</comment>
<dbReference type="InterPro" id="IPR000086">
    <property type="entry name" value="NUDIX_hydrolase_dom"/>
</dbReference>
<dbReference type="GO" id="GO:0016787">
    <property type="term" value="F:hydrolase activity"/>
    <property type="evidence" value="ECO:0007669"/>
    <property type="project" value="UniProtKB-KW"/>
</dbReference>
<name>A0A1Q5PYL1_9ACTO</name>
<evidence type="ECO:0000256" key="4">
    <source>
        <dbReference type="ARBA" id="ARBA00022842"/>
    </source>
</evidence>
<protein>
    <recommendedName>
        <fullName evidence="6">Nudix hydrolase domain-containing protein</fullName>
    </recommendedName>
</protein>